<evidence type="ECO:0000256" key="1">
    <source>
        <dbReference type="SAM" id="MobiDB-lite"/>
    </source>
</evidence>
<dbReference type="AlphaFoldDB" id="A0A164MRM0"/>
<evidence type="ECO:0000313" key="3">
    <source>
        <dbReference type="Proteomes" id="UP000076722"/>
    </source>
</evidence>
<feature type="compositionally biased region" description="Polar residues" evidence="1">
    <location>
        <begin position="114"/>
        <end position="128"/>
    </location>
</feature>
<accession>A0A164MRM0</accession>
<evidence type="ECO:0000313" key="2">
    <source>
        <dbReference type="EMBL" id="KZS86964.1"/>
    </source>
</evidence>
<name>A0A164MRM0_9AGAM</name>
<feature type="compositionally biased region" description="Basic residues" evidence="1">
    <location>
        <begin position="1"/>
        <end position="10"/>
    </location>
</feature>
<feature type="region of interest" description="Disordered" evidence="1">
    <location>
        <begin position="327"/>
        <end position="353"/>
    </location>
</feature>
<reference evidence="2 3" key="1">
    <citation type="journal article" date="2016" name="Mol. Biol. Evol.">
        <title>Comparative Genomics of Early-Diverging Mushroom-Forming Fungi Provides Insights into the Origins of Lignocellulose Decay Capabilities.</title>
        <authorList>
            <person name="Nagy L.G."/>
            <person name="Riley R."/>
            <person name="Tritt A."/>
            <person name="Adam C."/>
            <person name="Daum C."/>
            <person name="Floudas D."/>
            <person name="Sun H."/>
            <person name="Yadav J.S."/>
            <person name="Pangilinan J."/>
            <person name="Larsson K.H."/>
            <person name="Matsuura K."/>
            <person name="Barry K."/>
            <person name="Labutti K."/>
            <person name="Kuo R."/>
            <person name="Ohm R.A."/>
            <person name="Bhattacharya S.S."/>
            <person name="Shirouzu T."/>
            <person name="Yoshinaga Y."/>
            <person name="Martin F.M."/>
            <person name="Grigoriev I.V."/>
            <person name="Hibbett D.S."/>
        </authorList>
    </citation>
    <scope>NUCLEOTIDE SEQUENCE [LARGE SCALE GENOMIC DNA]</scope>
    <source>
        <strain evidence="2 3">HHB9708</strain>
    </source>
</reference>
<dbReference type="EMBL" id="KV419461">
    <property type="protein sequence ID" value="KZS86964.1"/>
    <property type="molecule type" value="Genomic_DNA"/>
</dbReference>
<keyword evidence="3" id="KW-1185">Reference proteome</keyword>
<feature type="compositionally biased region" description="Acidic residues" evidence="1">
    <location>
        <begin position="97"/>
        <end position="112"/>
    </location>
</feature>
<feature type="compositionally biased region" description="Low complexity" evidence="1">
    <location>
        <begin position="24"/>
        <end position="38"/>
    </location>
</feature>
<feature type="compositionally biased region" description="Polar residues" evidence="1">
    <location>
        <begin position="39"/>
        <end position="49"/>
    </location>
</feature>
<gene>
    <name evidence="2" type="ORF">SISNIDRAFT_471348</name>
</gene>
<proteinExistence type="predicted"/>
<protein>
    <submittedName>
        <fullName evidence="2">Uncharacterized protein</fullName>
    </submittedName>
</protein>
<dbReference type="Proteomes" id="UP000076722">
    <property type="component" value="Unassembled WGS sequence"/>
</dbReference>
<organism evidence="2 3">
    <name type="scientific">Sistotremastrum niveocremeum HHB9708</name>
    <dbReference type="NCBI Taxonomy" id="1314777"/>
    <lineage>
        <taxon>Eukaryota</taxon>
        <taxon>Fungi</taxon>
        <taxon>Dikarya</taxon>
        <taxon>Basidiomycota</taxon>
        <taxon>Agaricomycotina</taxon>
        <taxon>Agaricomycetes</taxon>
        <taxon>Sistotremastrales</taxon>
        <taxon>Sistotremastraceae</taxon>
        <taxon>Sertulicium</taxon>
        <taxon>Sertulicium niveocremeum</taxon>
    </lineage>
</organism>
<feature type="region of interest" description="Disordered" evidence="1">
    <location>
        <begin position="1"/>
        <end position="143"/>
    </location>
</feature>
<sequence length="633" mass="70003">MPSARGRKVAKAKETVVAQPTLPAPAKAAKNSKNSAPKTTCNARKSSQPAKAVRFALDTPENEGHDEGESSPTEEIAEAPTRPRRAAAKANKFIQADSDDDNQSQYEEDAEGGQENTESPSITFVPSDSDSEPPKHQTKTTKAPAQNVVSVVKRPAGKKNPILALAGLSIDDDEAESEVRKVRKAIEAPVVIRYIPVKKGKQTITFLVEFGGPAESVTLPSDTIYTEFLTLVVPKAARKALAEKISKVKAALAAREEDLEESDNDSDGGDSRIATLALSRKFSTDKAKSPRIRFSNAGQYSEMIIDWLYLYNAQQEALWDWEHKPGTVSKRRKKDDDDEGTAAPSRRTKRPSDAKITVTITVEIIEETETTDVANKKTSHKSCTVWTEIAGKYRCLQHPNGVCFVNSDGRDCLVADSQVNIWRRMAKDKTLDDGTGKPVVATSITQQAAQQTDHTLELLKAIMPTIGTLAKEVAQPPRFTRPPLLPPDQQYTFEPDFSSNPQVMTFGNRWAPNQQPDNRGARGFGLTFIPLPNNITWPAIEDWLKEVDEGLGKKRAGGLREEQRLARLTEAFHLAGYFHLDELYYARFTEDSLCTKLKMSEVSARTVLRCLDEEVRKLQEIQTGELEEAVHHA</sequence>